<dbReference type="OrthoDB" id="7788797at2759"/>
<dbReference type="EMBL" id="OU895877">
    <property type="protein sequence ID" value="CAH1712568.1"/>
    <property type="molecule type" value="Genomic_DNA"/>
</dbReference>
<reference evidence="2" key="2">
    <citation type="submission" date="2022-10" db="EMBL/GenBank/DDBJ databases">
        <authorList>
            <consortium name="ENA_rothamsted_submissions"/>
            <consortium name="culmorum"/>
            <person name="King R."/>
        </authorList>
    </citation>
    <scope>NUCLEOTIDE SEQUENCE</scope>
</reference>
<dbReference type="Pfam" id="PF00651">
    <property type="entry name" value="BTB"/>
    <property type="match status" value="1"/>
</dbReference>
<dbReference type="SUPFAM" id="SSF49599">
    <property type="entry name" value="TRAF domain-like"/>
    <property type="match status" value="1"/>
</dbReference>
<dbReference type="InterPro" id="IPR011333">
    <property type="entry name" value="SKP1/BTB/POZ_sf"/>
</dbReference>
<dbReference type="SUPFAM" id="SSF54695">
    <property type="entry name" value="POZ domain"/>
    <property type="match status" value="1"/>
</dbReference>
<dbReference type="PANTHER" id="PTHR24413">
    <property type="entry name" value="SPECKLE-TYPE POZ PROTEIN"/>
    <property type="match status" value="1"/>
</dbReference>
<dbReference type="PROSITE" id="PS50097">
    <property type="entry name" value="BTB"/>
    <property type="match status" value="1"/>
</dbReference>
<gene>
    <name evidence="2" type="ORF">CHIRRI_LOCUS2589</name>
</gene>
<dbReference type="SMART" id="SM00225">
    <property type="entry name" value="BTB"/>
    <property type="match status" value="1"/>
</dbReference>
<evidence type="ECO:0000313" key="2">
    <source>
        <dbReference type="EMBL" id="CAH1712568.1"/>
    </source>
</evidence>
<dbReference type="CDD" id="cd14733">
    <property type="entry name" value="BACK"/>
    <property type="match status" value="1"/>
</dbReference>
<proteinExistence type="predicted"/>
<evidence type="ECO:0000313" key="3">
    <source>
        <dbReference type="Proteomes" id="UP001153620"/>
    </source>
</evidence>
<name>A0A9P0IPI7_9DIPT</name>
<organism evidence="2 3">
    <name type="scientific">Chironomus riparius</name>
    <dbReference type="NCBI Taxonomy" id="315576"/>
    <lineage>
        <taxon>Eukaryota</taxon>
        <taxon>Metazoa</taxon>
        <taxon>Ecdysozoa</taxon>
        <taxon>Arthropoda</taxon>
        <taxon>Hexapoda</taxon>
        <taxon>Insecta</taxon>
        <taxon>Pterygota</taxon>
        <taxon>Neoptera</taxon>
        <taxon>Endopterygota</taxon>
        <taxon>Diptera</taxon>
        <taxon>Nematocera</taxon>
        <taxon>Chironomoidea</taxon>
        <taxon>Chironomidae</taxon>
        <taxon>Chironominae</taxon>
        <taxon>Chironomus</taxon>
    </lineage>
</organism>
<dbReference type="AlphaFoldDB" id="A0A9P0IPI7"/>
<feature type="domain" description="BTB" evidence="1">
    <location>
        <begin position="178"/>
        <end position="239"/>
    </location>
</feature>
<dbReference type="InterPro" id="IPR000210">
    <property type="entry name" value="BTB/POZ_dom"/>
</dbReference>
<dbReference type="Gene3D" id="2.60.210.10">
    <property type="entry name" value="Apoptosis, Tumor Necrosis Factor Receptor Associated Protein 2, Chain A"/>
    <property type="match status" value="1"/>
</dbReference>
<dbReference type="Gene3D" id="3.30.710.10">
    <property type="entry name" value="Potassium Channel Kv1.1, Chain A"/>
    <property type="match status" value="1"/>
</dbReference>
<dbReference type="CDD" id="cd18186">
    <property type="entry name" value="BTB_POZ_ZBTB_KLHL-like"/>
    <property type="match status" value="1"/>
</dbReference>
<evidence type="ECO:0000259" key="1">
    <source>
        <dbReference type="PROSITE" id="PS50097"/>
    </source>
</evidence>
<protein>
    <recommendedName>
        <fullName evidence="1">BTB domain-containing protein</fullName>
    </recommendedName>
</protein>
<sequence length="347" mass="41395">MKFDKAVATREFEWKIHNFRRDIVLPMKEDRYLASRKITIVLGNNETKWSLRFYVKSKEISLLLRLDDAECRDFKARFSCFIPEKAINYSRKLPVNDFSEKHALYYENTISRLRLINLEELFDDPTNYFIEYDTLTVKIKIELISGFKLQDNECLECTSSTRDFFFQFRKLFEDKIFTDFTIICSDGKEIQTHRCILATNSPVLSAMLQTQMTESKNGKMKVDDIKGEVMEEILKFMYTQDDTSLSLVRLKDIYYGAEKYQIAKLKEKCISYMVEFMNVKNVLHYLMLAEFYNDNYLILRCVMFINAHHQEVRKNKCWDKLSKNQLDIIKEFMKENESNVQLYESTL</sequence>
<dbReference type="Proteomes" id="UP001153620">
    <property type="component" value="Chromosome 1"/>
</dbReference>
<accession>A0A9P0IPI7</accession>
<reference evidence="2" key="1">
    <citation type="submission" date="2022-01" db="EMBL/GenBank/DDBJ databases">
        <authorList>
            <person name="King R."/>
        </authorList>
    </citation>
    <scope>NUCLEOTIDE SEQUENCE</scope>
</reference>
<dbReference type="Gene3D" id="1.25.40.420">
    <property type="match status" value="1"/>
</dbReference>
<keyword evidence="3" id="KW-1185">Reference proteome</keyword>
<dbReference type="InterPro" id="IPR008974">
    <property type="entry name" value="TRAF-like"/>
</dbReference>